<dbReference type="AlphaFoldDB" id="A0AAW2DSP8"/>
<organism evidence="2 3">
    <name type="scientific">Lithocarpus litseifolius</name>
    <dbReference type="NCBI Taxonomy" id="425828"/>
    <lineage>
        <taxon>Eukaryota</taxon>
        <taxon>Viridiplantae</taxon>
        <taxon>Streptophyta</taxon>
        <taxon>Embryophyta</taxon>
        <taxon>Tracheophyta</taxon>
        <taxon>Spermatophyta</taxon>
        <taxon>Magnoliopsida</taxon>
        <taxon>eudicotyledons</taxon>
        <taxon>Gunneridae</taxon>
        <taxon>Pentapetalae</taxon>
        <taxon>rosids</taxon>
        <taxon>fabids</taxon>
        <taxon>Fagales</taxon>
        <taxon>Fagaceae</taxon>
        <taxon>Lithocarpus</taxon>
    </lineage>
</organism>
<proteinExistence type="predicted"/>
<dbReference type="EMBL" id="JAZDWU010000002">
    <property type="protein sequence ID" value="KAL0012280.1"/>
    <property type="molecule type" value="Genomic_DNA"/>
</dbReference>
<comment type="caution">
    <text evidence="2">The sequence shown here is derived from an EMBL/GenBank/DDBJ whole genome shotgun (WGS) entry which is preliminary data.</text>
</comment>
<reference evidence="2 3" key="1">
    <citation type="submission" date="2024-01" db="EMBL/GenBank/DDBJ databases">
        <title>A telomere-to-telomere, gap-free genome of sweet tea (Lithocarpus litseifolius).</title>
        <authorList>
            <person name="Zhou J."/>
        </authorList>
    </citation>
    <scope>NUCLEOTIDE SEQUENCE [LARGE SCALE GENOMIC DNA]</scope>
    <source>
        <strain evidence="2">Zhou-2022a</strain>
        <tissue evidence="2">Leaf</tissue>
    </source>
</reference>
<name>A0AAW2DSP8_9ROSI</name>
<sequence>LSTRMYSISRGEDEDEDEDDVDYGRDEYEEMIGRDDFHKDTINYENVDNVRHDVVDDHDDDAIEFQDNIGNGIGVQHVTTTIPTYEAHGPSFHANTWDNIVDPSNVEIPFSLSWMRGMNFSKGLIFPNKEVVKQAIIVYSIDNNKNFITKWSN</sequence>
<evidence type="ECO:0000313" key="3">
    <source>
        <dbReference type="Proteomes" id="UP001459277"/>
    </source>
</evidence>
<protein>
    <submittedName>
        <fullName evidence="2">Uncharacterized protein</fullName>
    </submittedName>
</protein>
<evidence type="ECO:0000313" key="2">
    <source>
        <dbReference type="EMBL" id="KAL0012280.1"/>
    </source>
</evidence>
<feature type="compositionally biased region" description="Acidic residues" evidence="1">
    <location>
        <begin position="12"/>
        <end position="21"/>
    </location>
</feature>
<dbReference type="Proteomes" id="UP001459277">
    <property type="component" value="Unassembled WGS sequence"/>
</dbReference>
<accession>A0AAW2DSP8</accession>
<gene>
    <name evidence="2" type="ORF">SO802_007388</name>
</gene>
<evidence type="ECO:0000256" key="1">
    <source>
        <dbReference type="SAM" id="MobiDB-lite"/>
    </source>
</evidence>
<feature type="region of interest" description="Disordered" evidence="1">
    <location>
        <begin position="1"/>
        <end position="21"/>
    </location>
</feature>
<feature type="non-terminal residue" evidence="2">
    <location>
        <position position="1"/>
    </location>
</feature>
<keyword evidence="3" id="KW-1185">Reference proteome</keyword>